<organism evidence="1 2">
    <name type="scientific">Abeliophyllum distichum</name>
    <dbReference type="NCBI Taxonomy" id="126358"/>
    <lineage>
        <taxon>Eukaryota</taxon>
        <taxon>Viridiplantae</taxon>
        <taxon>Streptophyta</taxon>
        <taxon>Embryophyta</taxon>
        <taxon>Tracheophyta</taxon>
        <taxon>Spermatophyta</taxon>
        <taxon>Magnoliopsida</taxon>
        <taxon>eudicotyledons</taxon>
        <taxon>Gunneridae</taxon>
        <taxon>Pentapetalae</taxon>
        <taxon>asterids</taxon>
        <taxon>lamiids</taxon>
        <taxon>Lamiales</taxon>
        <taxon>Oleaceae</taxon>
        <taxon>Forsythieae</taxon>
        <taxon>Abeliophyllum</taxon>
    </lineage>
</organism>
<keyword evidence="2" id="KW-1185">Reference proteome</keyword>
<dbReference type="AlphaFoldDB" id="A0ABD1PHJ6"/>
<proteinExistence type="predicted"/>
<gene>
    <name evidence="1" type="ORF">Adt_45461</name>
</gene>
<sequence>MLHTNAPVETSLPQLWSFEIDDDEEICPFSEEIRQCSMPHDFEMLEIGKYTSKEDPNDHLLNYYISMETFGAILEFKCKAFLLTFGGSILRWYKKLFYRSIHSWKDLKTVFRNGIVSS</sequence>
<protein>
    <submittedName>
        <fullName evidence="1">RNase H domain-containing protein</fullName>
    </submittedName>
</protein>
<dbReference type="Proteomes" id="UP001604336">
    <property type="component" value="Unassembled WGS sequence"/>
</dbReference>
<reference evidence="2" key="1">
    <citation type="submission" date="2024-07" db="EMBL/GenBank/DDBJ databases">
        <title>Two chromosome-level genome assemblies of Korean endemic species Abeliophyllum distichum and Forsythia ovata (Oleaceae).</title>
        <authorList>
            <person name="Jang H."/>
        </authorList>
    </citation>
    <scope>NUCLEOTIDE SEQUENCE [LARGE SCALE GENOMIC DNA]</scope>
</reference>
<evidence type="ECO:0000313" key="1">
    <source>
        <dbReference type="EMBL" id="KAL2462041.1"/>
    </source>
</evidence>
<comment type="caution">
    <text evidence="1">The sequence shown here is derived from an EMBL/GenBank/DDBJ whole genome shotgun (WGS) entry which is preliminary data.</text>
</comment>
<name>A0ABD1PHJ6_9LAMI</name>
<dbReference type="EMBL" id="JBFOLK010000014">
    <property type="protein sequence ID" value="KAL2462041.1"/>
    <property type="molecule type" value="Genomic_DNA"/>
</dbReference>
<evidence type="ECO:0000313" key="2">
    <source>
        <dbReference type="Proteomes" id="UP001604336"/>
    </source>
</evidence>
<accession>A0ABD1PHJ6</accession>